<dbReference type="EMBL" id="JBBHLD010000002">
    <property type="protein sequence ID" value="MEJ5903774.1"/>
    <property type="molecule type" value="Genomic_DNA"/>
</dbReference>
<gene>
    <name evidence="1" type="ORF">V7V80_03665</name>
</gene>
<keyword evidence="2" id="KW-1185">Reference proteome</keyword>
<dbReference type="RefSeq" id="WP_339548534.1">
    <property type="nucleotide sequence ID" value="NZ_JBBHLD010000002.1"/>
</dbReference>
<proteinExistence type="predicted"/>
<evidence type="ECO:0000313" key="2">
    <source>
        <dbReference type="Proteomes" id="UP001377692"/>
    </source>
</evidence>
<organism evidence="1 2">
    <name type="scientific">Pseudomonas kermanshahensis</name>
    <dbReference type="NCBI Taxonomy" id="2745482"/>
    <lineage>
        <taxon>Bacteria</taxon>
        <taxon>Pseudomonadati</taxon>
        <taxon>Pseudomonadota</taxon>
        <taxon>Gammaproteobacteria</taxon>
        <taxon>Pseudomonadales</taxon>
        <taxon>Pseudomonadaceae</taxon>
        <taxon>Pseudomonas</taxon>
    </lineage>
</organism>
<protein>
    <submittedName>
        <fullName evidence="1">Uncharacterized protein</fullName>
    </submittedName>
</protein>
<name>A0ABU8R1Z6_9PSED</name>
<sequence>MEDPLKHSKVELRAAARAINDMDNATDFEIFEHHWKVFLSCIEKLWEKMEKACESSSKFPPWQGKHRRTRKKDPLLRYLKQARNADNHSIQDLNHINSGSFTITHTDPHTGIAGTKHITQDESLRYNLDELFINIFSPHPEALPITNKGVRYDPPKIHLGERIDDLHPSTLAALGFKFYSELINDAEETFFKKRK</sequence>
<accession>A0ABU8R1Z6</accession>
<dbReference type="Proteomes" id="UP001377692">
    <property type="component" value="Unassembled WGS sequence"/>
</dbReference>
<reference evidence="1 2" key="1">
    <citation type="submission" date="2024-02" db="EMBL/GenBank/DDBJ databases">
        <title>Identification of pathogenicity and growth-promoting functions of Pseudomonas putida variants.</title>
        <authorList>
            <person name="Sun J."/>
        </authorList>
    </citation>
    <scope>NUCLEOTIDE SEQUENCE [LARGE SCALE GENOMIC DNA]</scope>
    <source>
        <strain evidence="1 2">A04</strain>
    </source>
</reference>
<evidence type="ECO:0000313" key="1">
    <source>
        <dbReference type="EMBL" id="MEJ5903774.1"/>
    </source>
</evidence>
<comment type="caution">
    <text evidence="1">The sequence shown here is derived from an EMBL/GenBank/DDBJ whole genome shotgun (WGS) entry which is preliminary data.</text>
</comment>